<comment type="caution">
    <text evidence="8">The sequence shown here is derived from an EMBL/GenBank/DDBJ whole genome shotgun (WGS) entry which is preliminary data.</text>
</comment>
<dbReference type="Pfam" id="PF21981">
    <property type="entry name" value="RecX_HTH3"/>
    <property type="match status" value="1"/>
</dbReference>
<evidence type="ECO:0000259" key="6">
    <source>
        <dbReference type="Pfam" id="PF02631"/>
    </source>
</evidence>
<dbReference type="RefSeq" id="WP_344827383.1">
    <property type="nucleotide sequence ID" value="NZ_BAABEZ010000022.1"/>
</dbReference>
<comment type="subcellular location">
    <subcellularLocation>
        <location evidence="1 5">Cytoplasm</location>
    </subcellularLocation>
</comment>
<comment type="function">
    <text evidence="5">Modulates RecA activity.</text>
</comment>
<evidence type="ECO:0000313" key="8">
    <source>
        <dbReference type="EMBL" id="GAA4457310.1"/>
    </source>
</evidence>
<evidence type="ECO:0000256" key="3">
    <source>
        <dbReference type="ARBA" id="ARBA00018111"/>
    </source>
</evidence>
<gene>
    <name evidence="5" type="primary">recX</name>
    <name evidence="8" type="ORF">GCM10023092_23970</name>
</gene>
<evidence type="ECO:0000256" key="5">
    <source>
        <dbReference type="HAMAP-Rule" id="MF_01114"/>
    </source>
</evidence>
<keyword evidence="9" id="KW-1185">Reference proteome</keyword>
<feature type="domain" description="RecX second three-helical" evidence="6">
    <location>
        <begin position="49"/>
        <end position="90"/>
    </location>
</feature>
<protein>
    <recommendedName>
        <fullName evidence="3 5">Regulatory protein RecX</fullName>
    </recommendedName>
</protein>
<sequence>MDLKSMIAKYCAYQDRCQQEVKNKLYESGASRDEVEDLLVWLIQEKFLDEERYARSFARGKFRIKNWGRRKIVYELKQHQISEYCIRKGLSEIDETEYLQTLQTLTEKKLPDLRSSGNIWAKRAKLQRYLNSKGFETELVNEMLNRYLGS</sequence>
<dbReference type="InterPro" id="IPR053925">
    <property type="entry name" value="RecX_HTH_3rd"/>
</dbReference>
<name>A0ABP8MWK6_9BACT</name>
<comment type="similarity">
    <text evidence="2 5">Belongs to the RecX family.</text>
</comment>
<evidence type="ECO:0000256" key="2">
    <source>
        <dbReference type="ARBA" id="ARBA00009695"/>
    </source>
</evidence>
<evidence type="ECO:0000259" key="7">
    <source>
        <dbReference type="Pfam" id="PF21981"/>
    </source>
</evidence>
<dbReference type="Pfam" id="PF02631">
    <property type="entry name" value="RecX_HTH2"/>
    <property type="match status" value="1"/>
</dbReference>
<dbReference type="EMBL" id="BAABEZ010000022">
    <property type="protein sequence ID" value="GAA4457310.1"/>
    <property type="molecule type" value="Genomic_DNA"/>
</dbReference>
<evidence type="ECO:0000313" key="9">
    <source>
        <dbReference type="Proteomes" id="UP001501410"/>
    </source>
</evidence>
<keyword evidence="4 5" id="KW-0963">Cytoplasm</keyword>
<dbReference type="HAMAP" id="MF_01114">
    <property type="entry name" value="RecX"/>
    <property type="match status" value="1"/>
</dbReference>
<dbReference type="Gene3D" id="1.10.10.10">
    <property type="entry name" value="Winged helix-like DNA-binding domain superfamily/Winged helix DNA-binding domain"/>
    <property type="match status" value="1"/>
</dbReference>
<proteinExistence type="inferred from homology"/>
<accession>A0ABP8MWK6</accession>
<dbReference type="InterPro" id="IPR053924">
    <property type="entry name" value="RecX_HTH_2nd"/>
</dbReference>
<evidence type="ECO:0000256" key="4">
    <source>
        <dbReference type="ARBA" id="ARBA00022490"/>
    </source>
</evidence>
<dbReference type="PANTHER" id="PTHR33602:SF1">
    <property type="entry name" value="REGULATORY PROTEIN RECX FAMILY PROTEIN"/>
    <property type="match status" value="1"/>
</dbReference>
<dbReference type="InterPro" id="IPR003783">
    <property type="entry name" value="Regulatory_RecX"/>
</dbReference>
<reference evidence="9" key="1">
    <citation type="journal article" date="2019" name="Int. J. Syst. Evol. Microbiol.">
        <title>The Global Catalogue of Microorganisms (GCM) 10K type strain sequencing project: providing services to taxonomists for standard genome sequencing and annotation.</title>
        <authorList>
            <consortium name="The Broad Institute Genomics Platform"/>
            <consortium name="The Broad Institute Genome Sequencing Center for Infectious Disease"/>
            <person name="Wu L."/>
            <person name="Ma J."/>
        </authorList>
    </citation>
    <scope>NUCLEOTIDE SEQUENCE [LARGE SCALE GENOMIC DNA]</scope>
    <source>
        <strain evidence="9">JCM 31921</strain>
    </source>
</reference>
<feature type="domain" description="RecX third three-helical" evidence="7">
    <location>
        <begin position="97"/>
        <end position="142"/>
    </location>
</feature>
<dbReference type="Proteomes" id="UP001501410">
    <property type="component" value="Unassembled WGS sequence"/>
</dbReference>
<organism evidence="8 9">
    <name type="scientific">Rurimicrobium arvi</name>
    <dbReference type="NCBI Taxonomy" id="2049916"/>
    <lineage>
        <taxon>Bacteria</taxon>
        <taxon>Pseudomonadati</taxon>
        <taxon>Bacteroidota</taxon>
        <taxon>Chitinophagia</taxon>
        <taxon>Chitinophagales</taxon>
        <taxon>Chitinophagaceae</taxon>
        <taxon>Rurimicrobium</taxon>
    </lineage>
</organism>
<dbReference type="InterPro" id="IPR036388">
    <property type="entry name" value="WH-like_DNA-bd_sf"/>
</dbReference>
<evidence type="ECO:0000256" key="1">
    <source>
        <dbReference type="ARBA" id="ARBA00004496"/>
    </source>
</evidence>
<dbReference type="PANTHER" id="PTHR33602">
    <property type="entry name" value="REGULATORY PROTEIN RECX FAMILY PROTEIN"/>
    <property type="match status" value="1"/>
</dbReference>